<evidence type="ECO:0000313" key="1">
    <source>
        <dbReference type="Proteomes" id="UP000887578"/>
    </source>
</evidence>
<dbReference type="Proteomes" id="UP000887578">
    <property type="component" value="Unplaced"/>
</dbReference>
<evidence type="ECO:0000313" key="2">
    <source>
        <dbReference type="WBParaSite" id="PDA_v2.g26999.t1"/>
    </source>
</evidence>
<name>A0A914QI62_9BILA</name>
<keyword evidence="1" id="KW-1185">Reference proteome</keyword>
<proteinExistence type="predicted"/>
<dbReference type="AlphaFoldDB" id="A0A914QI62"/>
<protein>
    <submittedName>
        <fullName evidence="2">Uncharacterized protein</fullName>
    </submittedName>
</protein>
<accession>A0A914QI62</accession>
<organism evidence="1 2">
    <name type="scientific">Panagrolaimus davidi</name>
    <dbReference type="NCBI Taxonomy" id="227884"/>
    <lineage>
        <taxon>Eukaryota</taxon>
        <taxon>Metazoa</taxon>
        <taxon>Ecdysozoa</taxon>
        <taxon>Nematoda</taxon>
        <taxon>Chromadorea</taxon>
        <taxon>Rhabditida</taxon>
        <taxon>Tylenchina</taxon>
        <taxon>Panagrolaimomorpha</taxon>
        <taxon>Panagrolaimoidea</taxon>
        <taxon>Panagrolaimidae</taxon>
        <taxon>Panagrolaimus</taxon>
    </lineage>
</organism>
<reference evidence="2" key="1">
    <citation type="submission" date="2022-11" db="UniProtKB">
        <authorList>
            <consortium name="WormBaseParasite"/>
        </authorList>
    </citation>
    <scope>IDENTIFICATION</scope>
</reference>
<dbReference type="WBParaSite" id="PDA_v2.g26999.t1">
    <property type="protein sequence ID" value="PDA_v2.g26999.t1"/>
    <property type="gene ID" value="PDA_v2.g26999"/>
</dbReference>
<sequence length="96" mass="11751">MFGRTFSLQPNFFGIKKYSSDELEKFNAKNKTILTNMKEAKMILLQFRGERDESWTDEQIKAYEIAISEYFINFTKPNFWDSKKIFQIFKIRFYYR</sequence>